<keyword evidence="3" id="KW-0804">Transcription</keyword>
<protein>
    <submittedName>
        <fullName evidence="6">Transcriptional regulator, TetR family</fullName>
    </submittedName>
</protein>
<feature type="domain" description="HTH tetR-type" evidence="5">
    <location>
        <begin position="21"/>
        <end position="81"/>
    </location>
</feature>
<dbReference type="Gene3D" id="1.10.10.60">
    <property type="entry name" value="Homeodomain-like"/>
    <property type="match status" value="1"/>
</dbReference>
<evidence type="ECO:0000313" key="6">
    <source>
        <dbReference type="EMBL" id="SFS57878.1"/>
    </source>
</evidence>
<name>A0A1I6R033_9RHOB</name>
<evidence type="ECO:0000256" key="1">
    <source>
        <dbReference type="ARBA" id="ARBA00023015"/>
    </source>
</evidence>
<dbReference type="SUPFAM" id="SSF46689">
    <property type="entry name" value="Homeodomain-like"/>
    <property type="match status" value="1"/>
</dbReference>
<dbReference type="Pfam" id="PF00440">
    <property type="entry name" value="TetR_N"/>
    <property type="match status" value="1"/>
</dbReference>
<dbReference type="RefSeq" id="WP_092420437.1">
    <property type="nucleotide sequence ID" value="NZ_FNCL01000001.1"/>
</dbReference>
<dbReference type="PROSITE" id="PS50977">
    <property type="entry name" value="HTH_TETR_2"/>
    <property type="match status" value="1"/>
</dbReference>
<dbReference type="STRING" id="311180.SAMN04488050_102567"/>
<dbReference type="GO" id="GO:0003700">
    <property type="term" value="F:DNA-binding transcription factor activity"/>
    <property type="evidence" value="ECO:0007669"/>
    <property type="project" value="TreeGrafter"/>
</dbReference>
<reference evidence="7" key="1">
    <citation type="submission" date="2016-10" db="EMBL/GenBank/DDBJ databases">
        <authorList>
            <person name="Varghese N."/>
            <person name="Submissions S."/>
        </authorList>
    </citation>
    <scope>NUCLEOTIDE SEQUENCE [LARGE SCALE GENOMIC DNA]</scope>
    <source>
        <strain evidence="7">DSM 26894</strain>
    </source>
</reference>
<gene>
    <name evidence="6" type="ORF">SAMN04488050_102567</name>
</gene>
<dbReference type="SUPFAM" id="SSF48498">
    <property type="entry name" value="Tetracyclin repressor-like, C-terminal domain"/>
    <property type="match status" value="1"/>
</dbReference>
<sequence length="255" mass="27024">MNDVPATRSGRAPRGRAAAVGLSREQVISAAIAQIDAKGLSAFSLRELARGLGVSPAVIYWHVGGSKEDLFAAIAATITGQLAAAQDPLAPWTDRLRQVFLAYRASVHRHPNVSPLLGAQMKSNGVANLDWIEIVLAALSDGGFQGDALRNAFNALIGGLCGFVTVELAPAPSSEDGAWQDRVAARMAEVDPEAYPLTHAALPELANRIFVLRWQNGAQVPYDDSYTVLLDLLIDGLAARARSSATLETPEPLHG</sequence>
<evidence type="ECO:0000256" key="4">
    <source>
        <dbReference type="PROSITE-ProRule" id="PRU00335"/>
    </source>
</evidence>
<dbReference type="InterPro" id="IPR009057">
    <property type="entry name" value="Homeodomain-like_sf"/>
</dbReference>
<evidence type="ECO:0000259" key="5">
    <source>
        <dbReference type="PROSITE" id="PS50977"/>
    </source>
</evidence>
<keyword evidence="1" id="KW-0805">Transcription regulation</keyword>
<evidence type="ECO:0000256" key="2">
    <source>
        <dbReference type="ARBA" id="ARBA00023125"/>
    </source>
</evidence>
<evidence type="ECO:0000313" key="7">
    <source>
        <dbReference type="Proteomes" id="UP000199392"/>
    </source>
</evidence>
<dbReference type="Gene3D" id="1.10.357.10">
    <property type="entry name" value="Tetracycline Repressor, domain 2"/>
    <property type="match status" value="1"/>
</dbReference>
<dbReference type="InterPro" id="IPR004111">
    <property type="entry name" value="Repressor_TetR_C"/>
</dbReference>
<organism evidence="6 7">
    <name type="scientific">Alloyangia pacifica</name>
    <dbReference type="NCBI Taxonomy" id="311180"/>
    <lineage>
        <taxon>Bacteria</taxon>
        <taxon>Pseudomonadati</taxon>
        <taxon>Pseudomonadota</taxon>
        <taxon>Alphaproteobacteria</taxon>
        <taxon>Rhodobacterales</taxon>
        <taxon>Roseobacteraceae</taxon>
        <taxon>Alloyangia</taxon>
    </lineage>
</organism>
<dbReference type="GO" id="GO:0000976">
    <property type="term" value="F:transcription cis-regulatory region binding"/>
    <property type="evidence" value="ECO:0007669"/>
    <property type="project" value="TreeGrafter"/>
</dbReference>
<feature type="DNA-binding region" description="H-T-H motif" evidence="4">
    <location>
        <begin position="44"/>
        <end position="63"/>
    </location>
</feature>
<dbReference type="PANTHER" id="PTHR30055">
    <property type="entry name" value="HTH-TYPE TRANSCRIPTIONAL REGULATOR RUTR"/>
    <property type="match status" value="1"/>
</dbReference>
<dbReference type="AlphaFoldDB" id="A0A1I6R033"/>
<proteinExistence type="predicted"/>
<dbReference type="InterPro" id="IPR036271">
    <property type="entry name" value="Tet_transcr_reg_TetR-rel_C_sf"/>
</dbReference>
<accession>A0A1I6R033</accession>
<keyword evidence="7" id="KW-1185">Reference proteome</keyword>
<dbReference type="InterPro" id="IPR050109">
    <property type="entry name" value="HTH-type_TetR-like_transc_reg"/>
</dbReference>
<evidence type="ECO:0000256" key="3">
    <source>
        <dbReference type="ARBA" id="ARBA00023163"/>
    </source>
</evidence>
<dbReference type="GO" id="GO:0045892">
    <property type="term" value="P:negative regulation of DNA-templated transcription"/>
    <property type="evidence" value="ECO:0007669"/>
    <property type="project" value="InterPro"/>
</dbReference>
<dbReference type="PANTHER" id="PTHR30055:SF151">
    <property type="entry name" value="TRANSCRIPTIONAL REGULATORY PROTEIN"/>
    <property type="match status" value="1"/>
</dbReference>
<dbReference type="Proteomes" id="UP000199392">
    <property type="component" value="Unassembled WGS sequence"/>
</dbReference>
<dbReference type="OrthoDB" id="329481at2"/>
<dbReference type="EMBL" id="FOZW01000002">
    <property type="protein sequence ID" value="SFS57878.1"/>
    <property type="molecule type" value="Genomic_DNA"/>
</dbReference>
<dbReference type="Pfam" id="PF02909">
    <property type="entry name" value="TetR_C_1"/>
    <property type="match status" value="1"/>
</dbReference>
<keyword evidence="2 4" id="KW-0238">DNA-binding</keyword>
<dbReference type="InterPro" id="IPR001647">
    <property type="entry name" value="HTH_TetR"/>
</dbReference>